<sequence>MILLYIRIFFKHRNPIQTSRSYSDKHERKQQQFVGGRFPRDTHRGGARHASVGGRATPRSAAGDEVCVPPAVATGFRRRKSRAPRSASPVATAFSKNSPAEFIHTVGWTVIFFYLMVRLVWSVWF</sequence>
<gene>
    <name evidence="3" type="ORF">CDAR_388791</name>
</gene>
<comment type="caution">
    <text evidence="3">The sequence shown here is derived from an EMBL/GenBank/DDBJ whole genome shotgun (WGS) entry which is preliminary data.</text>
</comment>
<reference evidence="3 4" key="1">
    <citation type="submission" date="2021-06" db="EMBL/GenBank/DDBJ databases">
        <title>Caerostris darwini draft genome.</title>
        <authorList>
            <person name="Kono N."/>
            <person name="Arakawa K."/>
        </authorList>
    </citation>
    <scope>NUCLEOTIDE SEQUENCE [LARGE SCALE GENOMIC DNA]</scope>
</reference>
<keyword evidence="2" id="KW-1133">Transmembrane helix</keyword>
<name>A0AAV4S8B8_9ARAC</name>
<keyword evidence="2" id="KW-0812">Transmembrane</keyword>
<keyword evidence="2" id="KW-0472">Membrane</keyword>
<accession>A0AAV4S8B8</accession>
<keyword evidence="4" id="KW-1185">Reference proteome</keyword>
<proteinExistence type="predicted"/>
<dbReference type="Proteomes" id="UP001054837">
    <property type="component" value="Unassembled WGS sequence"/>
</dbReference>
<dbReference type="EMBL" id="BPLQ01007231">
    <property type="protein sequence ID" value="GIY28856.1"/>
    <property type="molecule type" value="Genomic_DNA"/>
</dbReference>
<evidence type="ECO:0000313" key="3">
    <source>
        <dbReference type="EMBL" id="GIY28856.1"/>
    </source>
</evidence>
<organism evidence="3 4">
    <name type="scientific">Caerostris darwini</name>
    <dbReference type="NCBI Taxonomy" id="1538125"/>
    <lineage>
        <taxon>Eukaryota</taxon>
        <taxon>Metazoa</taxon>
        <taxon>Ecdysozoa</taxon>
        <taxon>Arthropoda</taxon>
        <taxon>Chelicerata</taxon>
        <taxon>Arachnida</taxon>
        <taxon>Araneae</taxon>
        <taxon>Araneomorphae</taxon>
        <taxon>Entelegynae</taxon>
        <taxon>Araneoidea</taxon>
        <taxon>Araneidae</taxon>
        <taxon>Caerostris</taxon>
    </lineage>
</organism>
<protein>
    <submittedName>
        <fullName evidence="3">Uncharacterized protein</fullName>
    </submittedName>
</protein>
<feature type="transmembrane region" description="Helical" evidence="2">
    <location>
        <begin position="102"/>
        <end position="124"/>
    </location>
</feature>
<evidence type="ECO:0000313" key="4">
    <source>
        <dbReference type="Proteomes" id="UP001054837"/>
    </source>
</evidence>
<evidence type="ECO:0000256" key="2">
    <source>
        <dbReference type="SAM" id="Phobius"/>
    </source>
</evidence>
<dbReference type="AlphaFoldDB" id="A0AAV4S8B8"/>
<evidence type="ECO:0000256" key="1">
    <source>
        <dbReference type="SAM" id="MobiDB-lite"/>
    </source>
</evidence>
<feature type="region of interest" description="Disordered" evidence="1">
    <location>
        <begin position="19"/>
        <end position="62"/>
    </location>
</feature>